<organism evidence="1 3">
    <name type="scientific">Bacteroides caccae</name>
    <dbReference type="NCBI Taxonomy" id="47678"/>
    <lineage>
        <taxon>Bacteria</taxon>
        <taxon>Pseudomonadati</taxon>
        <taxon>Bacteroidota</taxon>
        <taxon>Bacteroidia</taxon>
        <taxon>Bacteroidales</taxon>
        <taxon>Bacteroidaceae</taxon>
        <taxon>Bacteroides</taxon>
    </lineage>
</organism>
<evidence type="ECO:0000313" key="2">
    <source>
        <dbReference type="EMBL" id="KAA5494872.1"/>
    </source>
</evidence>
<accession>A0A174PSA1</accession>
<dbReference type="AlphaFoldDB" id="A0A174PSA1"/>
<evidence type="ECO:0000313" key="3">
    <source>
        <dbReference type="Proteomes" id="UP000095657"/>
    </source>
</evidence>
<evidence type="ECO:0000313" key="1">
    <source>
        <dbReference type="EMBL" id="CUP61680.1"/>
    </source>
</evidence>
<gene>
    <name evidence="1" type="ORF">ERS852494_02650</name>
    <name evidence="2" type="ORF">F2Y31_20200</name>
</gene>
<reference evidence="1 3" key="1">
    <citation type="submission" date="2015-09" db="EMBL/GenBank/DDBJ databases">
        <authorList>
            <consortium name="Pathogen Informatics"/>
        </authorList>
    </citation>
    <scope>NUCLEOTIDE SEQUENCE [LARGE SCALE GENOMIC DNA]</scope>
    <source>
        <strain evidence="1 3">2789STDY5834880</strain>
    </source>
</reference>
<name>A0A174PSA1_9BACE</name>
<dbReference type="STRING" id="47678.ERS852494_02650"/>
<sequence length="69" mass="7974">MTIEELINKLGLAEVSKVDRQLLDHLLHLYNTGQIKAVSISREEVLLQMADAYLNNCLPQIDDIIYRDY</sequence>
<dbReference type="RefSeq" id="WP_015531796.1">
    <property type="nucleotide sequence ID" value="NZ_CACRTB010000007.1"/>
</dbReference>
<dbReference type="Proteomes" id="UP000095657">
    <property type="component" value="Unassembled WGS sequence"/>
</dbReference>
<dbReference type="EMBL" id="VVYD01000027">
    <property type="protein sequence ID" value="KAA5494872.1"/>
    <property type="molecule type" value="Genomic_DNA"/>
</dbReference>
<dbReference type="Proteomes" id="UP000368418">
    <property type="component" value="Unassembled WGS sequence"/>
</dbReference>
<reference evidence="2 4" key="2">
    <citation type="journal article" date="2019" name="Nat. Med.">
        <title>A library of human gut bacterial isolates paired with longitudinal multiomics data enables mechanistic microbiome research.</title>
        <authorList>
            <person name="Poyet M."/>
            <person name="Groussin M."/>
            <person name="Gibbons S.M."/>
            <person name="Avila-Pacheco J."/>
            <person name="Jiang X."/>
            <person name="Kearney S.M."/>
            <person name="Perrotta A.R."/>
            <person name="Berdy B."/>
            <person name="Zhao S."/>
            <person name="Lieberman T.D."/>
            <person name="Swanson P.K."/>
            <person name="Smith M."/>
            <person name="Roesemann S."/>
            <person name="Alexander J.E."/>
            <person name="Rich S.A."/>
            <person name="Livny J."/>
            <person name="Vlamakis H."/>
            <person name="Clish C."/>
            <person name="Bullock K."/>
            <person name="Deik A."/>
            <person name="Scott J."/>
            <person name="Pierce K.A."/>
            <person name="Xavier R.J."/>
            <person name="Alm E.J."/>
        </authorList>
    </citation>
    <scope>NUCLEOTIDE SEQUENCE [LARGE SCALE GENOMIC DNA]</scope>
    <source>
        <strain evidence="2 4">BIOML-A19</strain>
    </source>
</reference>
<proteinExistence type="predicted"/>
<evidence type="ECO:0000313" key="4">
    <source>
        <dbReference type="Proteomes" id="UP000368418"/>
    </source>
</evidence>
<dbReference type="EMBL" id="CZAI01000006">
    <property type="protein sequence ID" value="CUP61680.1"/>
    <property type="molecule type" value="Genomic_DNA"/>
</dbReference>
<protein>
    <submittedName>
        <fullName evidence="1">Uncharacterized protein</fullName>
    </submittedName>
</protein>